<keyword evidence="1" id="KW-0863">Zinc-finger</keyword>
<dbReference type="Gene3D" id="3.30.160.60">
    <property type="entry name" value="Classic Zinc Finger"/>
    <property type="match status" value="1"/>
</dbReference>
<reference evidence="3 4" key="1">
    <citation type="submission" date="2016-03" db="EMBL/GenBank/DDBJ databases">
        <authorList>
            <person name="Ploux O."/>
        </authorList>
    </citation>
    <scope>NUCLEOTIDE SEQUENCE [LARGE SCALE GENOMIC DNA]</scope>
    <source>
        <strain evidence="3 4">UAMH 11012</strain>
    </source>
</reference>
<keyword evidence="1" id="KW-0479">Metal-binding</keyword>
<protein>
    <recommendedName>
        <fullName evidence="2">C2H2-type domain-containing protein</fullName>
    </recommendedName>
</protein>
<feature type="domain" description="C2H2-type" evidence="2">
    <location>
        <begin position="8"/>
        <end position="33"/>
    </location>
</feature>
<dbReference type="InterPro" id="IPR013087">
    <property type="entry name" value="Znf_C2H2_type"/>
</dbReference>
<keyword evidence="1" id="KW-0862">Zinc</keyword>
<evidence type="ECO:0000256" key="1">
    <source>
        <dbReference type="PROSITE-ProRule" id="PRU00042"/>
    </source>
</evidence>
<organism evidence="3 4">
    <name type="scientific">Phialocephala subalpina</name>
    <dbReference type="NCBI Taxonomy" id="576137"/>
    <lineage>
        <taxon>Eukaryota</taxon>
        <taxon>Fungi</taxon>
        <taxon>Dikarya</taxon>
        <taxon>Ascomycota</taxon>
        <taxon>Pezizomycotina</taxon>
        <taxon>Leotiomycetes</taxon>
        <taxon>Helotiales</taxon>
        <taxon>Mollisiaceae</taxon>
        <taxon>Phialocephala</taxon>
        <taxon>Phialocephala fortinii species complex</taxon>
    </lineage>
</organism>
<dbReference type="Proteomes" id="UP000184330">
    <property type="component" value="Unassembled WGS sequence"/>
</dbReference>
<proteinExistence type="predicted"/>
<dbReference type="AlphaFoldDB" id="A0A1L7XSU2"/>
<dbReference type="PROSITE" id="PS50157">
    <property type="entry name" value="ZINC_FINGER_C2H2_2"/>
    <property type="match status" value="1"/>
</dbReference>
<evidence type="ECO:0000259" key="2">
    <source>
        <dbReference type="PROSITE" id="PS50157"/>
    </source>
</evidence>
<gene>
    <name evidence="3" type="ORF">PAC_17947</name>
</gene>
<keyword evidence="4" id="KW-1185">Reference proteome</keyword>
<dbReference type="EMBL" id="FJOG01000050">
    <property type="protein sequence ID" value="CZR68048.1"/>
    <property type="molecule type" value="Genomic_DNA"/>
</dbReference>
<name>A0A1L7XSU2_9HELO</name>
<evidence type="ECO:0000313" key="4">
    <source>
        <dbReference type="Proteomes" id="UP000184330"/>
    </source>
</evidence>
<evidence type="ECO:0000313" key="3">
    <source>
        <dbReference type="EMBL" id="CZR68048.1"/>
    </source>
</evidence>
<dbReference type="PROSITE" id="PS00028">
    <property type="entry name" value="ZINC_FINGER_C2H2_1"/>
    <property type="match status" value="1"/>
</dbReference>
<accession>A0A1L7XSU2</accession>
<dbReference type="GO" id="GO:0008270">
    <property type="term" value="F:zinc ion binding"/>
    <property type="evidence" value="ECO:0007669"/>
    <property type="project" value="UniProtKB-KW"/>
</dbReference>
<sequence>MDSSITRMPCPQSNCSKTFTRSGNRRRHCREIHGMTFQCHARGCDFMGASQLQLDGHICDANLEAATDPAPPNYRVDEELEHQIPMSSNRSISTVFVPYTTSTPANQSPPYQTVVSLPTTEQVDGFVSLQQPQDWNTSAVHTAFEQRYMAEEPPQGPFVANTLRYNTPAHAWQSPATASTFSMEPSDKAGNSIEAFEHELNAAASLGQHGASSK</sequence>